<dbReference type="SUPFAM" id="SSF89069">
    <property type="entry name" value="N-terminal, cytoplasmic domain of anti-sigmaE factor RseA"/>
    <property type="match status" value="1"/>
</dbReference>
<dbReference type="Pfam" id="PF03872">
    <property type="entry name" value="RseA_N"/>
    <property type="match status" value="1"/>
</dbReference>
<dbReference type="PANTHER" id="PTHR38104:SF1">
    <property type="entry name" value="ANTI-SIGMA-E FACTOR RSEA"/>
    <property type="match status" value="1"/>
</dbReference>
<dbReference type="Gene3D" id="1.10.10.880">
    <property type="entry name" value="Anti sigma-E protein RseA, N-terminal domain"/>
    <property type="match status" value="1"/>
</dbReference>
<dbReference type="InterPro" id="IPR036147">
    <property type="entry name" value="Anti-sigma_E_RseA_N_sf"/>
</dbReference>
<dbReference type="InterPro" id="IPR052383">
    <property type="entry name" value="Anti-sigma-E_RseA-like"/>
</dbReference>
<dbReference type="CDD" id="cd16328">
    <property type="entry name" value="RseA_N"/>
    <property type="match status" value="1"/>
</dbReference>
<evidence type="ECO:0000259" key="1">
    <source>
        <dbReference type="Pfam" id="PF03872"/>
    </source>
</evidence>
<proteinExistence type="predicted"/>
<reference evidence="2" key="1">
    <citation type="journal article" date="2023" name="Nat. Microbiol.">
        <title>Enrichment and characterization of a nitric oxide-reducing microbial community in a continuous bioreactor.</title>
        <authorList>
            <person name="Garrido-Amador P."/>
            <person name="Stortenbeker N."/>
            <person name="Wessels H.J.C.T."/>
            <person name="Speth D.R."/>
            <person name="Garcia-Heredia I."/>
            <person name="Kartal B."/>
        </authorList>
    </citation>
    <scope>NUCLEOTIDE SEQUENCE</scope>
    <source>
        <strain evidence="2">MAG1</strain>
    </source>
</reference>
<dbReference type="InterPro" id="IPR005572">
    <property type="entry name" value="Anti-sigma_E_RseA_N"/>
</dbReference>
<dbReference type="PANTHER" id="PTHR38104">
    <property type="match status" value="1"/>
</dbReference>
<sequence>MRQRLSALLDGELDAAESRTLLSDIGRGGALHAAWSEYRLIGDALRAEPALATDMTTRVMAALQGEPAILAPRRPQTGTALWWHAHHPAWALAASASGVAVVAWLAFAPQATQRQESSGGNLARIGIAASGISPSPQASQVVASRGTQPYRPKAKLVCLADEK</sequence>
<gene>
    <name evidence="2" type="ORF">OHM77_03310</name>
</gene>
<dbReference type="AlphaFoldDB" id="A0AA49IXU8"/>
<dbReference type="KEGG" id="npv:OHM77_03310"/>
<dbReference type="Proteomes" id="UP001234916">
    <property type="component" value="Chromosome"/>
</dbReference>
<dbReference type="GO" id="GO:0016989">
    <property type="term" value="F:sigma factor antagonist activity"/>
    <property type="evidence" value="ECO:0007669"/>
    <property type="project" value="InterPro"/>
</dbReference>
<protein>
    <submittedName>
        <fullName evidence="2">RseA family anti-sigma factor</fullName>
    </submittedName>
</protein>
<feature type="domain" description="Anti sigma-E protein RseA N-terminal" evidence="1">
    <location>
        <begin position="3"/>
        <end position="74"/>
    </location>
</feature>
<accession>A0AA49IXU8</accession>
<name>A0AA49IXU8_9PROT</name>
<evidence type="ECO:0000313" key="2">
    <source>
        <dbReference type="EMBL" id="WIM06330.1"/>
    </source>
</evidence>
<dbReference type="EMBL" id="CP107246">
    <property type="protein sequence ID" value="WIM06330.1"/>
    <property type="molecule type" value="Genomic_DNA"/>
</dbReference>
<organism evidence="2">
    <name type="scientific">Candidatus Nitricoxidivorans perseverans</name>
    <dbReference type="NCBI Taxonomy" id="2975601"/>
    <lineage>
        <taxon>Bacteria</taxon>
        <taxon>Pseudomonadati</taxon>
        <taxon>Pseudomonadota</taxon>
        <taxon>Betaproteobacteria</taxon>
        <taxon>Nitrosomonadales</taxon>
        <taxon>Sterolibacteriaceae</taxon>
        <taxon>Candidatus Nitricoxidivorans</taxon>
    </lineage>
</organism>